<feature type="compositionally biased region" description="Basic and acidic residues" evidence="1">
    <location>
        <begin position="51"/>
        <end position="70"/>
    </location>
</feature>
<evidence type="ECO:0000313" key="3">
    <source>
        <dbReference type="Proteomes" id="UP000322234"/>
    </source>
</evidence>
<gene>
    <name evidence="2" type="ORF">E5288_WYG017123</name>
</gene>
<sequence length="105" mass="11006">MSTNPDHKVKLSGPPPSCWVSALCLRARRRDRCGAEAQEGTPAPSPSDCVIDLRREFSGPAPRRDAEARPGDPSAGAAPGGVRGMGRTVVPPPGTAPGRQREPRS</sequence>
<name>A0A6B0RDC5_9CETA</name>
<keyword evidence="3" id="KW-1185">Reference proteome</keyword>
<dbReference type="Proteomes" id="UP000322234">
    <property type="component" value="Unassembled WGS sequence"/>
</dbReference>
<dbReference type="AlphaFoldDB" id="A0A6B0RDC5"/>
<evidence type="ECO:0000256" key="1">
    <source>
        <dbReference type="SAM" id="MobiDB-lite"/>
    </source>
</evidence>
<accession>A0A6B0RDC5</accession>
<evidence type="ECO:0000313" key="2">
    <source>
        <dbReference type="EMBL" id="MXQ88179.1"/>
    </source>
</evidence>
<comment type="caution">
    <text evidence="2">The sequence shown here is derived from an EMBL/GenBank/DDBJ whole genome shotgun (WGS) entry which is preliminary data.</text>
</comment>
<dbReference type="EMBL" id="VBQZ03000044">
    <property type="protein sequence ID" value="MXQ88179.1"/>
    <property type="molecule type" value="Genomic_DNA"/>
</dbReference>
<organism evidence="2 3">
    <name type="scientific">Bos mutus</name>
    <name type="common">wild yak</name>
    <dbReference type="NCBI Taxonomy" id="72004"/>
    <lineage>
        <taxon>Eukaryota</taxon>
        <taxon>Metazoa</taxon>
        <taxon>Chordata</taxon>
        <taxon>Craniata</taxon>
        <taxon>Vertebrata</taxon>
        <taxon>Euteleostomi</taxon>
        <taxon>Mammalia</taxon>
        <taxon>Eutheria</taxon>
        <taxon>Laurasiatheria</taxon>
        <taxon>Artiodactyla</taxon>
        <taxon>Ruminantia</taxon>
        <taxon>Pecora</taxon>
        <taxon>Bovidae</taxon>
        <taxon>Bovinae</taxon>
        <taxon>Bos</taxon>
    </lineage>
</organism>
<reference evidence="2" key="1">
    <citation type="submission" date="2019-10" db="EMBL/GenBank/DDBJ databases">
        <title>The sequence and de novo assembly of the wild yak genome.</title>
        <authorList>
            <person name="Liu Y."/>
        </authorList>
    </citation>
    <scope>NUCLEOTIDE SEQUENCE [LARGE SCALE GENOMIC DNA]</scope>
    <source>
        <strain evidence="2">WY2019</strain>
    </source>
</reference>
<proteinExistence type="predicted"/>
<protein>
    <submittedName>
        <fullName evidence="2">Uncharacterized protein</fullName>
    </submittedName>
</protein>
<feature type="region of interest" description="Disordered" evidence="1">
    <location>
        <begin position="33"/>
        <end position="105"/>
    </location>
</feature>